<dbReference type="AlphaFoldDB" id="A0A6B1YCA6"/>
<evidence type="ECO:0000313" key="1">
    <source>
        <dbReference type="EMBL" id="MZZ14506.1"/>
    </source>
</evidence>
<dbReference type="Proteomes" id="UP000644192">
    <property type="component" value="Unassembled WGS sequence"/>
</dbReference>
<keyword evidence="3" id="KW-0002">3D-structure</keyword>
<organism evidence="1 2">
    <name type="scientific">Pseudomonas aeruginosa</name>
    <dbReference type="NCBI Taxonomy" id="287"/>
    <lineage>
        <taxon>Bacteria</taxon>
        <taxon>Pseudomonadati</taxon>
        <taxon>Pseudomonadota</taxon>
        <taxon>Gammaproteobacteria</taxon>
        <taxon>Pseudomonadales</taxon>
        <taxon>Pseudomonadaceae</taxon>
        <taxon>Pseudomonas</taxon>
    </lineage>
</organism>
<proteinExistence type="evidence at protein level"/>
<accession>A0A6B1YCA6</accession>
<sequence length="100" mass="10768">MKVPAFFAANILTIEQIIEAINNDGSAMTSAPEIAGYYAWDAATDALESENDLEQLTEDDFVAHLEVLEERGAKIDRDAAVAVALQFQAAAVNDLHSGDE</sequence>
<dbReference type="SMR" id="A0A6B1YCA6"/>
<dbReference type="PDB" id="6VQX">
    <property type="method" value="EM"/>
    <property type="resolution" value="3.15 A"/>
    <property type="chains" value="A=1-100"/>
</dbReference>
<dbReference type="CDD" id="cd22257">
    <property type="entry name" value="AcrIF6-like"/>
    <property type="match status" value="1"/>
</dbReference>
<reference evidence="3" key="1">
    <citation type="journal article" date="2020" name="Proc. Natl. Acad. Sci. U.S.A.">
        <title>Inhibition mechanisms of AcrF9, AcrF8, and AcrF6 against type I-F CRISPR-Cas complex revealed by cryo-EM.</title>
        <authorList>
            <person name="Zhang K."/>
            <person name="Wang S."/>
            <person name="Li S."/>
            <person name="Zhu Y."/>
            <person name="Pintilie G.D."/>
            <person name="Mou T.C."/>
            <person name="Schmid M.F."/>
            <person name="Huang Z."/>
            <person name="Chiu W."/>
        </authorList>
    </citation>
    <scope>STRUCTURE BY ELECTRON MICROSCOPY (3.15 ANGSTROMS)</scope>
</reference>
<dbReference type="RefSeq" id="WP_034001826.1">
    <property type="nucleotide sequence ID" value="NZ_BSAM01000015.1"/>
</dbReference>
<protein>
    <submittedName>
        <fullName evidence="1">Uncharacterized protein</fullName>
    </submittedName>
</protein>
<gene>
    <name evidence="1" type="ORF">GUL26_19840</name>
</gene>
<reference evidence="1" key="2">
    <citation type="submission" date="2020-01" db="EMBL/GenBank/DDBJ databases">
        <title>Bacteria Cultured from War Wounds Associated with the Conflict in Eastern Ukraine.</title>
        <authorList>
            <person name="Snesrud E."/>
            <person name="Galac M.R."/>
            <person name="Mc Gann P."/>
            <person name="Valentine K."/>
            <person name="Viacheslav K."/>
        </authorList>
    </citation>
    <scope>NUCLEOTIDE SEQUENCE</scope>
    <source>
        <strain evidence="1">VNMU148</strain>
    </source>
</reference>
<comment type="caution">
    <text evidence="1">The sequence shown here is derived from an EMBL/GenBank/DDBJ whole genome shotgun (WGS) entry which is preliminary data.</text>
</comment>
<evidence type="ECO:0000313" key="2">
    <source>
        <dbReference type="Proteomes" id="UP000644192"/>
    </source>
</evidence>
<name>A0A6B1YCA6_PSEAI</name>
<evidence type="ECO:0007829" key="3">
    <source>
        <dbReference type="PDB" id="6VQX"/>
    </source>
</evidence>
<dbReference type="EMBL" id="WXZT01000014">
    <property type="protein sequence ID" value="MZZ14506.1"/>
    <property type="molecule type" value="Genomic_DNA"/>
</dbReference>